<protein>
    <submittedName>
        <fullName evidence="1">Uncharacterized protein</fullName>
    </submittedName>
</protein>
<dbReference type="EMBL" id="MNCJ02000323">
    <property type="protein sequence ID" value="KAF5796441.1"/>
    <property type="molecule type" value="Genomic_DNA"/>
</dbReference>
<dbReference type="AlphaFoldDB" id="A0A9K3IH39"/>
<evidence type="ECO:0000313" key="1">
    <source>
        <dbReference type="EMBL" id="KAF5796441.1"/>
    </source>
</evidence>
<name>A0A9K3IH39_HELAN</name>
<reference evidence="1" key="2">
    <citation type="submission" date="2020-06" db="EMBL/GenBank/DDBJ databases">
        <title>Helianthus annuus Genome sequencing and assembly Release 2.</title>
        <authorList>
            <person name="Gouzy J."/>
            <person name="Langlade N."/>
            <person name="Munos S."/>
        </authorList>
    </citation>
    <scope>NUCLEOTIDE SEQUENCE</scope>
    <source>
        <tissue evidence="1">Leaves</tissue>
    </source>
</reference>
<keyword evidence="2" id="KW-1185">Reference proteome</keyword>
<gene>
    <name evidence="1" type="ORF">HanXRQr2_Chr08g0351481</name>
</gene>
<sequence>MLYALTNNNMLWTTFDQFDPLKQVNPYISVWRLKMTLLVKKTMIKKIYITRIIIM</sequence>
<evidence type="ECO:0000313" key="2">
    <source>
        <dbReference type="Proteomes" id="UP000215914"/>
    </source>
</evidence>
<reference evidence="1" key="1">
    <citation type="journal article" date="2017" name="Nature">
        <title>The sunflower genome provides insights into oil metabolism, flowering and Asterid evolution.</title>
        <authorList>
            <person name="Badouin H."/>
            <person name="Gouzy J."/>
            <person name="Grassa C.J."/>
            <person name="Murat F."/>
            <person name="Staton S.E."/>
            <person name="Cottret L."/>
            <person name="Lelandais-Briere C."/>
            <person name="Owens G.L."/>
            <person name="Carrere S."/>
            <person name="Mayjonade B."/>
            <person name="Legrand L."/>
            <person name="Gill N."/>
            <person name="Kane N.C."/>
            <person name="Bowers J.E."/>
            <person name="Hubner S."/>
            <person name="Bellec A."/>
            <person name="Berard A."/>
            <person name="Berges H."/>
            <person name="Blanchet N."/>
            <person name="Boniface M.C."/>
            <person name="Brunel D."/>
            <person name="Catrice O."/>
            <person name="Chaidir N."/>
            <person name="Claudel C."/>
            <person name="Donnadieu C."/>
            <person name="Faraut T."/>
            <person name="Fievet G."/>
            <person name="Helmstetter N."/>
            <person name="King M."/>
            <person name="Knapp S.J."/>
            <person name="Lai Z."/>
            <person name="Le Paslier M.C."/>
            <person name="Lippi Y."/>
            <person name="Lorenzon L."/>
            <person name="Mandel J.R."/>
            <person name="Marage G."/>
            <person name="Marchand G."/>
            <person name="Marquand E."/>
            <person name="Bret-Mestries E."/>
            <person name="Morien E."/>
            <person name="Nambeesan S."/>
            <person name="Nguyen T."/>
            <person name="Pegot-Espagnet P."/>
            <person name="Pouilly N."/>
            <person name="Raftis F."/>
            <person name="Sallet E."/>
            <person name="Schiex T."/>
            <person name="Thomas J."/>
            <person name="Vandecasteele C."/>
            <person name="Vares D."/>
            <person name="Vear F."/>
            <person name="Vautrin S."/>
            <person name="Crespi M."/>
            <person name="Mangin B."/>
            <person name="Burke J.M."/>
            <person name="Salse J."/>
            <person name="Munos S."/>
            <person name="Vincourt P."/>
            <person name="Rieseberg L.H."/>
            <person name="Langlade N.B."/>
        </authorList>
    </citation>
    <scope>NUCLEOTIDE SEQUENCE</scope>
    <source>
        <tissue evidence="1">Leaves</tissue>
    </source>
</reference>
<organism evidence="1 2">
    <name type="scientific">Helianthus annuus</name>
    <name type="common">Common sunflower</name>
    <dbReference type="NCBI Taxonomy" id="4232"/>
    <lineage>
        <taxon>Eukaryota</taxon>
        <taxon>Viridiplantae</taxon>
        <taxon>Streptophyta</taxon>
        <taxon>Embryophyta</taxon>
        <taxon>Tracheophyta</taxon>
        <taxon>Spermatophyta</taxon>
        <taxon>Magnoliopsida</taxon>
        <taxon>eudicotyledons</taxon>
        <taxon>Gunneridae</taxon>
        <taxon>Pentapetalae</taxon>
        <taxon>asterids</taxon>
        <taxon>campanulids</taxon>
        <taxon>Asterales</taxon>
        <taxon>Asteraceae</taxon>
        <taxon>Asteroideae</taxon>
        <taxon>Heliantheae alliance</taxon>
        <taxon>Heliantheae</taxon>
        <taxon>Helianthus</taxon>
    </lineage>
</organism>
<comment type="caution">
    <text evidence="1">The sequence shown here is derived from an EMBL/GenBank/DDBJ whole genome shotgun (WGS) entry which is preliminary data.</text>
</comment>
<dbReference type="Gramene" id="mRNA:HanXRQr2_Chr08g0351481">
    <property type="protein sequence ID" value="CDS:HanXRQr2_Chr08g0351481.1"/>
    <property type="gene ID" value="HanXRQr2_Chr08g0351481"/>
</dbReference>
<accession>A0A9K3IH39</accession>
<dbReference type="Proteomes" id="UP000215914">
    <property type="component" value="Unassembled WGS sequence"/>
</dbReference>
<proteinExistence type="predicted"/>